<organism evidence="2 3">
    <name type="scientific">Actinoplanes italicus</name>
    <dbReference type="NCBI Taxonomy" id="113567"/>
    <lineage>
        <taxon>Bacteria</taxon>
        <taxon>Bacillati</taxon>
        <taxon>Actinomycetota</taxon>
        <taxon>Actinomycetes</taxon>
        <taxon>Micromonosporales</taxon>
        <taxon>Micromonosporaceae</taxon>
        <taxon>Actinoplanes</taxon>
    </lineage>
</organism>
<dbReference type="EMBL" id="PVMZ01000035">
    <property type="protein sequence ID" value="PRX09766.1"/>
    <property type="molecule type" value="Genomic_DNA"/>
</dbReference>
<evidence type="ECO:0000313" key="3">
    <source>
        <dbReference type="Proteomes" id="UP000239415"/>
    </source>
</evidence>
<dbReference type="Pfam" id="PF08592">
    <property type="entry name" value="Anthrone_oxy"/>
    <property type="match status" value="1"/>
</dbReference>
<evidence type="ECO:0000256" key="1">
    <source>
        <dbReference type="SAM" id="Phobius"/>
    </source>
</evidence>
<keyword evidence="1" id="KW-0812">Transmembrane</keyword>
<gene>
    <name evidence="2" type="ORF">CLV67_13542</name>
</gene>
<dbReference type="Proteomes" id="UP000239415">
    <property type="component" value="Unassembled WGS sequence"/>
</dbReference>
<feature type="transmembrane region" description="Helical" evidence="1">
    <location>
        <begin position="53"/>
        <end position="73"/>
    </location>
</feature>
<keyword evidence="1" id="KW-1133">Transmembrane helix</keyword>
<feature type="transmembrane region" description="Helical" evidence="1">
    <location>
        <begin position="134"/>
        <end position="154"/>
    </location>
</feature>
<sequence>MRARLAGGVALLCSGLLAGAFGYARVCVVPTFNAVPIDVHMTYRVALMDMNGIFMQAAMGLTIVSSTVCAVALRGRARWGAAGAGLLALTALVVTRFGNVPINGEIRTWAATGLPAGYADRLARWEALHDVRTVAALAAFVVLLVVTQGLTTGARQRAAIG</sequence>
<accession>A0A2T0JQR1</accession>
<protein>
    <submittedName>
        <fullName evidence="2">Putative membrane protein</fullName>
    </submittedName>
</protein>
<keyword evidence="3" id="KW-1185">Reference proteome</keyword>
<evidence type="ECO:0000313" key="2">
    <source>
        <dbReference type="EMBL" id="PRX09766.1"/>
    </source>
</evidence>
<dbReference type="InterPro" id="IPR013901">
    <property type="entry name" value="Anthrone_oxy"/>
</dbReference>
<keyword evidence="1" id="KW-0472">Membrane</keyword>
<feature type="transmembrane region" description="Helical" evidence="1">
    <location>
        <begin position="80"/>
        <end position="98"/>
    </location>
</feature>
<dbReference type="AlphaFoldDB" id="A0A2T0JQR1"/>
<dbReference type="RefSeq" id="WP_106330489.1">
    <property type="nucleotide sequence ID" value="NZ_BOMO01000168.1"/>
</dbReference>
<proteinExistence type="predicted"/>
<comment type="caution">
    <text evidence="2">The sequence shown here is derived from an EMBL/GenBank/DDBJ whole genome shotgun (WGS) entry which is preliminary data.</text>
</comment>
<reference evidence="2 3" key="1">
    <citation type="submission" date="2018-03" db="EMBL/GenBank/DDBJ databases">
        <title>Genomic Encyclopedia of Archaeal and Bacterial Type Strains, Phase II (KMG-II): from individual species to whole genera.</title>
        <authorList>
            <person name="Goeker M."/>
        </authorList>
    </citation>
    <scope>NUCLEOTIDE SEQUENCE [LARGE SCALE GENOMIC DNA]</scope>
    <source>
        <strain evidence="2 3">DSM 43146</strain>
    </source>
</reference>
<name>A0A2T0JQR1_9ACTN</name>
<dbReference type="OrthoDB" id="4412667at2"/>